<dbReference type="InterPro" id="IPR002645">
    <property type="entry name" value="STAS_dom"/>
</dbReference>
<dbReference type="SUPFAM" id="SSF52091">
    <property type="entry name" value="SpoIIaa-like"/>
    <property type="match status" value="1"/>
</dbReference>
<keyword evidence="3" id="KW-1185">Reference proteome</keyword>
<evidence type="ECO:0000313" key="3">
    <source>
        <dbReference type="Proteomes" id="UP000245697"/>
    </source>
</evidence>
<dbReference type="PANTHER" id="PTHR35526">
    <property type="entry name" value="ANTI-SIGMA-F FACTOR RSBW-RELATED"/>
    <property type="match status" value="1"/>
</dbReference>
<dbReference type="CDD" id="cd16936">
    <property type="entry name" value="HATPase_RsbW-like"/>
    <property type="match status" value="1"/>
</dbReference>
<dbReference type="EMBL" id="QGGR01000020">
    <property type="protein sequence ID" value="PWK40098.1"/>
    <property type="molecule type" value="Genomic_DNA"/>
</dbReference>
<evidence type="ECO:0000313" key="2">
    <source>
        <dbReference type="EMBL" id="PWK40098.1"/>
    </source>
</evidence>
<reference evidence="2 3" key="1">
    <citation type="submission" date="2018-05" db="EMBL/GenBank/DDBJ databases">
        <title>Genomic Encyclopedia of Archaeal and Bacterial Type Strains, Phase II (KMG-II): from individual species to whole genera.</title>
        <authorList>
            <person name="Goeker M."/>
        </authorList>
    </citation>
    <scope>NUCLEOTIDE SEQUENCE [LARGE SCALE GENOMIC DNA]</scope>
    <source>
        <strain evidence="2 3">DSM 45184</strain>
    </source>
</reference>
<gene>
    <name evidence="2" type="ORF">BC793_12037</name>
</gene>
<proteinExistence type="predicted"/>
<dbReference type="InterPro" id="IPR050267">
    <property type="entry name" value="Anti-sigma-factor_SerPK"/>
</dbReference>
<name>A0A316F4Y1_9ACTN</name>
<dbReference type="AlphaFoldDB" id="A0A316F4Y1"/>
<sequence length="247" mass="25802">MSDNGWVTAIRCDVESFGTRLLVRVTGDLSVSSAPQVRMALMKCLVEQPDAVVLDLAGMGVSESAAAAVFQAVSRQAAVWPGTPLLLAAPLPALSRLLGGGGHGRMAVFDSVEAAMSAPPGPRLPAVSDMMLPVSGAPRRARDVVAGACGRWSLEHLTGRAGLIADELVTNAVVHARTMLSLRLTLSGRHLLLAVRDGSAEVPRLPCPASTDPDAPRGLLLVDAMSARWGSHPTRDGKVVWATLPRS</sequence>
<dbReference type="Gene3D" id="3.30.750.24">
    <property type="entry name" value="STAS domain"/>
    <property type="match status" value="1"/>
</dbReference>
<protein>
    <recommendedName>
        <fullName evidence="1">STAS domain-containing protein</fullName>
    </recommendedName>
</protein>
<dbReference type="InterPro" id="IPR036890">
    <property type="entry name" value="HATPase_C_sf"/>
</dbReference>
<dbReference type="InterPro" id="IPR036513">
    <property type="entry name" value="STAS_dom_sf"/>
</dbReference>
<organism evidence="2 3">
    <name type="scientific">Actinoplanes xinjiangensis</name>
    <dbReference type="NCBI Taxonomy" id="512350"/>
    <lineage>
        <taxon>Bacteria</taxon>
        <taxon>Bacillati</taxon>
        <taxon>Actinomycetota</taxon>
        <taxon>Actinomycetes</taxon>
        <taxon>Micromonosporales</taxon>
        <taxon>Micromonosporaceae</taxon>
        <taxon>Actinoplanes</taxon>
    </lineage>
</organism>
<dbReference type="Pfam" id="PF01740">
    <property type="entry name" value="STAS"/>
    <property type="match status" value="1"/>
</dbReference>
<dbReference type="PANTHER" id="PTHR35526:SF3">
    <property type="entry name" value="ANTI-SIGMA-F FACTOR RSBW"/>
    <property type="match status" value="1"/>
</dbReference>
<dbReference type="SUPFAM" id="SSF55874">
    <property type="entry name" value="ATPase domain of HSP90 chaperone/DNA topoisomerase II/histidine kinase"/>
    <property type="match status" value="1"/>
</dbReference>
<accession>A0A316F4Y1</accession>
<feature type="domain" description="STAS" evidence="1">
    <location>
        <begin position="21"/>
        <end position="98"/>
    </location>
</feature>
<comment type="caution">
    <text evidence="2">The sequence shown here is derived from an EMBL/GenBank/DDBJ whole genome shotgun (WGS) entry which is preliminary data.</text>
</comment>
<dbReference type="Proteomes" id="UP000245697">
    <property type="component" value="Unassembled WGS sequence"/>
</dbReference>
<dbReference type="Gene3D" id="3.30.565.10">
    <property type="entry name" value="Histidine kinase-like ATPase, C-terminal domain"/>
    <property type="match status" value="1"/>
</dbReference>
<dbReference type="PROSITE" id="PS50801">
    <property type="entry name" value="STAS"/>
    <property type="match status" value="1"/>
</dbReference>
<evidence type="ECO:0000259" key="1">
    <source>
        <dbReference type="PROSITE" id="PS50801"/>
    </source>
</evidence>